<dbReference type="AlphaFoldDB" id="A0A7W5CA85"/>
<sequence length="55" mass="6399">MTAWLFFICLMRQGREAGCSFMGERIIEEEYGYGMTNTYFGSRSRKMIVIEIFAG</sequence>
<protein>
    <submittedName>
        <fullName evidence="1">Uncharacterized protein</fullName>
    </submittedName>
</protein>
<comment type="caution">
    <text evidence="1">The sequence shown here is derived from an EMBL/GenBank/DDBJ whole genome shotgun (WGS) entry which is preliminary data.</text>
</comment>
<keyword evidence="2" id="KW-1185">Reference proteome</keyword>
<dbReference type="EMBL" id="JACHXW010000013">
    <property type="protein sequence ID" value="MBB3154011.1"/>
    <property type="molecule type" value="Genomic_DNA"/>
</dbReference>
<evidence type="ECO:0000313" key="1">
    <source>
        <dbReference type="EMBL" id="MBB3154011.1"/>
    </source>
</evidence>
<dbReference type="Proteomes" id="UP000518605">
    <property type="component" value="Unassembled WGS sequence"/>
</dbReference>
<gene>
    <name evidence="1" type="ORF">FHS16_004087</name>
</gene>
<name>A0A7W5CA85_9BACL</name>
<organism evidence="1 2">
    <name type="scientific">Paenibacillus endophyticus</name>
    <dbReference type="NCBI Taxonomy" id="1294268"/>
    <lineage>
        <taxon>Bacteria</taxon>
        <taxon>Bacillati</taxon>
        <taxon>Bacillota</taxon>
        <taxon>Bacilli</taxon>
        <taxon>Bacillales</taxon>
        <taxon>Paenibacillaceae</taxon>
        <taxon>Paenibacillus</taxon>
    </lineage>
</organism>
<reference evidence="1 2" key="1">
    <citation type="submission" date="2020-08" db="EMBL/GenBank/DDBJ databases">
        <title>Genomic Encyclopedia of Type Strains, Phase III (KMG-III): the genomes of soil and plant-associated and newly described type strains.</title>
        <authorList>
            <person name="Whitman W."/>
        </authorList>
    </citation>
    <scope>NUCLEOTIDE SEQUENCE [LARGE SCALE GENOMIC DNA]</scope>
    <source>
        <strain evidence="1 2">CECT 8234</strain>
    </source>
</reference>
<dbReference type="RefSeq" id="WP_183566656.1">
    <property type="nucleotide sequence ID" value="NZ_CBCSLB010000013.1"/>
</dbReference>
<proteinExistence type="predicted"/>
<evidence type="ECO:0000313" key="2">
    <source>
        <dbReference type="Proteomes" id="UP000518605"/>
    </source>
</evidence>
<accession>A0A7W5CA85</accession>